<dbReference type="EMBL" id="JAPJZH010000011">
    <property type="protein sequence ID" value="MDA4847247.1"/>
    <property type="molecule type" value="Genomic_DNA"/>
</dbReference>
<dbReference type="PANTHER" id="PTHR46112">
    <property type="entry name" value="AMINOPEPTIDASE"/>
    <property type="match status" value="1"/>
</dbReference>
<dbReference type="InterPro" id="IPR000587">
    <property type="entry name" value="Creatinase_N"/>
</dbReference>
<reference evidence="3" key="1">
    <citation type="submission" date="2022-11" db="EMBL/GenBank/DDBJ databases">
        <title>Hoeflea poritis sp. nov., isolated from scleractinian coral Porites lutea.</title>
        <authorList>
            <person name="Zhang G."/>
            <person name="Wei Q."/>
            <person name="Cai L."/>
        </authorList>
    </citation>
    <scope>NUCLEOTIDE SEQUENCE</scope>
    <source>
        <strain evidence="3">E7-10</strain>
    </source>
</reference>
<dbReference type="InterPro" id="IPR029149">
    <property type="entry name" value="Creatin/AminoP/Spt16_N"/>
</dbReference>
<dbReference type="InterPro" id="IPR050659">
    <property type="entry name" value="Peptidase_M24B"/>
</dbReference>
<evidence type="ECO:0000313" key="3">
    <source>
        <dbReference type="EMBL" id="MDA4847247.1"/>
    </source>
</evidence>
<dbReference type="Proteomes" id="UP001148313">
    <property type="component" value="Unassembled WGS sequence"/>
</dbReference>
<feature type="domain" description="Peptidase M24" evidence="1">
    <location>
        <begin position="158"/>
        <end position="365"/>
    </location>
</feature>
<dbReference type="Gene3D" id="3.40.350.10">
    <property type="entry name" value="Creatinase/prolidase N-terminal domain"/>
    <property type="match status" value="1"/>
</dbReference>
<comment type="caution">
    <text evidence="3">The sequence shown here is derived from an EMBL/GenBank/DDBJ whole genome shotgun (WGS) entry which is preliminary data.</text>
</comment>
<name>A0ABT4VRA7_9HYPH</name>
<dbReference type="Pfam" id="PF00557">
    <property type="entry name" value="Peptidase_M24"/>
    <property type="match status" value="1"/>
</dbReference>
<dbReference type="InterPro" id="IPR000994">
    <property type="entry name" value="Pept_M24"/>
</dbReference>
<proteinExistence type="predicted"/>
<dbReference type="Gene3D" id="3.90.230.10">
    <property type="entry name" value="Creatinase/methionine aminopeptidase superfamily"/>
    <property type="match status" value="1"/>
</dbReference>
<dbReference type="SUPFAM" id="SSF53092">
    <property type="entry name" value="Creatinase/prolidase N-terminal domain"/>
    <property type="match status" value="1"/>
</dbReference>
<gene>
    <name evidence="3" type="ORF">OOZ53_17940</name>
</gene>
<dbReference type="Pfam" id="PF01321">
    <property type="entry name" value="Creatinase_N"/>
    <property type="match status" value="1"/>
</dbReference>
<evidence type="ECO:0000313" key="4">
    <source>
        <dbReference type="Proteomes" id="UP001148313"/>
    </source>
</evidence>
<dbReference type="RefSeq" id="WP_271091057.1">
    <property type="nucleotide sequence ID" value="NZ_JAPJZH010000011.1"/>
</dbReference>
<dbReference type="SUPFAM" id="SSF55920">
    <property type="entry name" value="Creatinase/aminopeptidase"/>
    <property type="match status" value="1"/>
</dbReference>
<keyword evidence="4" id="KW-1185">Reference proteome</keyword>
<feature type="domain" description="Creatinase N-terminal" evidence="2">
    <location>
        <begin position="18"/>
        <end position="121"/>
    </location>
</feature>
<dbReference type="PANTHER" id="PTHR46112:SF2">
    <property type="entry name" value="XAA-PRO AMINOPEPTIDASE P-RELATED"/>
    <property type="match status" value="1"/>
</dbReference>
<protein>
    <submittedName>
        <fullName evidence="3">Xaa-Pro peptidase family protein</fullName>
    </submittedName>
</protein>
<sequence>MKIEETFAAPTIDEMRGRVSRLQDALGRYGLEAYVCHSPANVLWLTNFANFVHERPFILIVPKTGRPVFLVPFLELDHATHRIVGDVELATYAEFPAPEGQRWSDRFHDVLPETGRIGVEDMLPGALLRCIGDRGLPIDLVDRLREVKSDYELGRIAYGCRLMSEAHAQLLAEARPGLSQSEINLTIGKELLSKIAADNPSMNPLATSIMTLIQNAGVSHDPHNFTDLDMKMLPGGPHVTVFNSVLNGYGAEIERTFFLGAVPEEARAPYETMMEARNICFERTRAGNLMGDIDREVNALIDKRGYSSARRHRAGHGMGVTSHEGPFLADGDEGVIKEGMVFTLEPGIYIPGVGGFRHSDTVVVADGGLACLTEAPDTLAELTI</sequence>
<organism evidence="3 4">
    <name type="scientific">Hoeflea poritis</name>
    <dbReference type="NCBI Taxonomy" id="2993659"/>
    <lineage>
        <taxon>Bacteria</taxon>
        <taxon>Pseudomonadati</taxon>
        <taxon>Pseudomonadota</taxon>
        <taxon>Alphaproteobacteria</taxon>
        <taxon>Hyphomicrobiales</taxon>
        <taxon>Rhizobiaceae</taxon>
        <taxon>Hoeflea</taxon>
    </lineage>
</organism>
<dbReference type="InterPro" id="IPR036005">
    <property type="entry name" value="Creatinase/aminopeptidase-like"/>
</dbReference>
<evidence type="ECO:0000259" key="2">
    <source>
        <dbReference type="Pfam" id="PF01321"/>
    </source>
</evidence>
<accession>A0ABT4VRA7</accession>
<evidence type="ECO:0000259" key="1">
    <source>
        <dbReference type="Pfam" id="PF00557"/>
    </source>
</evidence>